<proteinExistence type="predicted"/>
<comment type="caution">
    <text evidence="2">The sequence shown here is derived from an EMBL/GenBank/DDBJ whole genome shotgun (WGS) entry which is preliminary data.</text>
</comment>
<dbReference type="RefSeq" id="WP_252635515.1">
    <property type="nucleotide sequence ID" value="NZ_JAMXAX010000009.1"/>
</dbReference>
<evidence type="ECO:0000256" key="1">
    <source>
        <dbReference type="SAM" id="MobiDB-lite"/>
    </source>
</evidence>
<feature type="compositionally biased region" description="Polar residues" evidence="1">
    <location>
        <begin position="109"/>
        <end position="118"/>
    </location>
</feature>
<sequence length="118" mass="13528">MQASSSTATRLRNVWALALEYLQQIFIALDQLANALIPPLDGTISYADETLSARSYRAWRDGKILGRLTMKPINLLFIWQGPDHCKNAYTKEFERKNYPSEYHPPNGPRYTSRNNAPQ</sequence>
<protein>
    <submittedName>
        <fullName evidence="2">Uncharacterized protein</fullName>
    </submittedName>
</protein>
<accession>A0ABV8DBZ5</accession>
<dbReference type="Proteomes" id="UP001595693">
    <property type="component" value="Unassembled WGS sequence"/>
</dbReference>
<feature type="region of interest" description="Disordered" evidence="1">
    <location>
        <begin position="96"/>
        <end position="118"/>
    </location>
</feature>
<reference evidence="3" key="1">
    <citation type="journal article" date="2019" name="Int. J. Syst. Evol. Microbiol.">
        <title>The Global Catalogue of Microorganisms (GCM) 10K type strain sequencing project: providing services to taxonomists for standard genome sequencing and annotation.</title>
        <authorList>
            <consortium name="The Broad Institute Genomics Platform"/>
            <consortium name="The Broad Institute Genome Sequencing Center for Infectious Disease"/>
            <person name="Wu L."/>
            <person name="Ma J."/>
        </authorList>
    </citation>
    <scope>NUCLEOTIDE SEQUENCE [LARGE SCALE GENOMIC DNA]</scope>
    <source>
        <strain evidence="3">CCUG 2113</strain>
    </source>
</reference>
<organism evidence="2 3">
    <name type="scientific">Acidovorax facilis</name>
    <dbReference type="NCBI Taxonomy" id="12917"/>
    <lineage>
        <taxon>Bacteria</taxon>
        <taxon>Pseudomonadati</taxon>
        <taxon>Pseudomonadota</taxon>
        <taxon>Betaproteobacteria</taxon>
        <taxon>Burkholderiales</taxon>
        <taxon>Comamonadaceae</taxon>
        <taxon>Acidovorax</taxon>
    </lineage>
</organism>
<evidence type="ECO:0000313" key="2">
    <source>
        <dbReference type="EMBL" id="MFC3935604.1"/>
    </source>
</evidence>
<evidence type="ECO:0000313" key="3">
    <source>
        <dbReference type="Proteomes" id="UP001595693"/>
    </source>
</evidence>
<keyword evidence="3" id="KW-1185">Reference proteome</keyword>
<name>A0ABV8DBZ5_9BURK</name>
<gene>
    <name evidence="2" type="ORF">ACFOW3_13355</name>
</gene>
<dbReference type="EMBL" id="JBHSAJ010000037">
    <property type="protein sequence ID" value="MFC3935604.1"/>
    <property type="molecule type" value="Genomic_DNA"/>
</dbReference>